<evidence type="ECO:0000313" key="3">
    <source>
        <dbReference type="Proteomes" id="UP001054837"/>
    </source>
</evidence>
<keyword evidence="1" id="KW-0472">Membrane</keyword>
<dbReference type="AlphaFoldDB" id="A0AAV4S4Z9"/>
<evidence type="ECO:0000256" key="1">
    <source>
        <dbReference type="SAM" id="Phobius"/>
    </source>
</evidence>
<keyword evidence="1" id="KW-0812">Transmembrane</keyword>
<gene>
    <name evidence="2" type="ORF">CDAR_552611</name>
</gene>
<dbReference type="Proteomes" id="UP001054837">
    <property type="component" value="Unassembled WGS sequence"/>
</dbReference>
<organism evidence="2 3">
    <name type="scientific">Caerostris darwini</name>
    <dbReference type="NCBI Taxonomy" id="1538125"/>
    <lineage>
        <taxon>Eukaryota</taxon>
        <taxon>Metazoa</taxon>
        <taxon>Ecdysozoa</taxon>
        <taxon>Arthropoda</taxon>
        <taxon>Chelicerata</taxon>
        <taxon>Arachnida</taxon>
        <taxon>Araneae</taxon>
        <taxon>Araneomorphae</taxon>
        <taxon>Entelegynae</taxon>
        <taxon>Araneoidea</taxon>
        <taxon>Araneidae</taxon>
        <taxon>Caerostris</taxon>
    </lineage>
</organism>
<reference evidence="2 3" key="1">
    <citation type="submission" date="2021-06" db="EMBL/GenBank/DDBJ databases">
        <title>Caerostris darwini draft genome.</title>
        <authorList>
            <person name="Kono N."/>
            <person name="Arakawa K."/>
        </authorList>
    </citation>
    <scope>NUCLEOTIDE SEQUENCE [LARGE SCALE GENOMIC DNA]</scope>
</reference>
<comment type="caution">
    <text evidence="2">The sequence shown here is derived from an EMBL/GenBank/DDBJ whole genome shotgun (WGS) entry which is preliminary data.</text>
</comment>
<evidence type="ECO:0000313" key="2">
    <source>
        <dbReference type="EMBL" id="GIY28146.1"/>
    </source>
</evidence>
<dbReference type="EMBL" id="BPLQ01007141">
    <property type="protein sequence ID" value="GIY28146.1"/>
    <property type="molecule type" value="Genomic_DNA"/>
</dbReference>
<keyword evidence="3" id="KW-1185">Reference proteome</keyword>
<sequence length="119" mass="13892">MPTDPTDGNRLKIISFRKLAMHYLSRTNTRQCHRPKRSRGRPRDVTKKVFKSLSSNEADERELTLSILILKTQIILSPAPLRRVYSLGVFCLVVNWKPFCWGFLTIFSFLLELDAIQFH</sequence>
<name>A0AAV4S4Z9_9ARAC</name>
<keyword evidence="1" id="KW-1133">Transmembrane helix</keyword>
<accession>A0AAV4S4Z9</accession>
<feature type="transmembrane region" description="Helical" evidence="1">
    <location>
        <begin position="84"/>
        <end position="111"/>
    </location>
</feature>
<proteinExistence type="predicted"/>
<protein>
    <submittedName>
        <fullName evidence="2">Uncharacterized protein</fullName>
    </submittedName>
</protein>